<evidence type="ECO:0000313" key="5">
    <source>
        <dbReference type="EMBL" id="MFC4335313.1"/>
    </source>
</evidence>
<evidence type="ECO:0000256" key="1">
    <source>
        <dbReference type="ARBA" id="ARBA00005695"/>
    </source>
</evidence>
<protein>
    <submittedName>
        <fullName evidence="5">ABC transporter substrate-binding protein</fullName>
    </submittedName>
</protein>
<dbReference type="PIRSF" id="PIRSF002741">
    <property type="entry name" value="MppA"/>
    <property type="match status" value="1"/>
</dbReference>
<dbReference type="InterPro" id="IPR039424">
    <property type="entry name" value="SBP_5"/>
</dbReference>
<organism evidence="5 6">
    <name type="scientific">Salininema proteolyticum</name>
    <dbReference type="NCBI Taxonomy" id="1607685"/>
    <lineage>
        <taxon>Bacteria</taxon>
        <taxon>Bacillati</taxon>
        <taxon>Actinomycetota</taxon>
        <taxon>Actinomycetes</taxon>
        <taxon>Glycomycetales</taxon>
        <taxon>Glycomycetaceae</taxon>
        <taxon>Salininema</taxon>
    </lineage>
</organism>
<dbReference type="InterPro" id="IPR000914">
    <property type="entry name" value="SBP_5_dom"/>
</dbReference>
<name>A0ABV8TY04_9ACTN</name>
<accession>A0ABV8TY04</accession>
<dbReference type="Pfam" id="PF00496">
    <property type="entry name" value="SBP_bac_5"/>
    <property type="match status" value="1"/>
</dbReference>
<dbReference type="InterPro" id="IPR030678">
    <property type="entry name" value="Peptide/Ni-bd"/>
</dbReference>
<evidence type="ECO:0000259" key="4">
    <source>
        <dbReference type="Pfam" id="PF00496"/>
    </source>
</evidence>
<proteinExistence type="inferred from homology"/>
<feature type="domain" description="Solute-binding protein family 5" evidence="4">
    <location>
        <begin position="98"/>
        <end position="474"/>
    </location>
</feature>
<dbReference type="Gene3D" id="3.40.190.10">
    <property type="entry name" value="Periplasmic binding protein-like II"/>
    <property type="match status" value="1"/>
</dbReference>
<reference evidence="6" key="1">
    <citation type="journal article" date="2019" name="Int. J. Syst. Evol. Microbiol.">
        <title>The Global Catalogue of Microorganisms (GCM) 10K type strain sequencing project: providing services to taxonomists for standard genome sequencing and annotation.</title>
        <authorList>
            <consortium name="The Broad Institute Genomics Platform"/>
            <consortium name="The Broad Institute Genome Sequencing Center for Infectious Disease"/>
            <person name="Wu L."/>
            <person name="Ma J."/>
        </authorList>
    </citation>
    <scope>NUCLEOTIDE SEQUENCE [LARGE SCALE GENOMIC DNA]</scope>
    <source>
        <strain evidence="6">IBRC-M 10908</strain>
    </source>
</reference>
<evidence type="ECO:0000256" key="2">
    <source>
        <dbReference type="ARBA" id="ARBA00022448"/>
    </source>
</evidence>
<keyword evidence="3" id="KW-0732">Signal</keyword>
<dbReference type="SUPFAM" id="SSF53850">
    <property type="entry name" value="Periplasmic binding protein-like II"/>
    <property type="match status" value="1"/>
</dbReference>
<dbReference type="Gene3D" id="3.10.105.10">
    <property type="entry name" value="Dipeptide-binding Protein, Domain 3"/>
    <property type="match status" value="1"/>
</dbReference>
<dbReference type="EMBL" id="JBHSDK010000013">
    <property type="protein sequence ID" value="MFC4335313.1"/>
    <property type="molecule type" value="Genomic_DNA"/>
</dbReference>
<dbReference type="PANTHER" id="PTHR30290:SF9">
    <property type="entry name" value="OLIGOPEPTIDE-BINDING PROTEIN APPA"/>
    <property type="match status" value="1"/>
</dbReference>
<dbReference type="Proteomes" id="UP001595823">
    <property type="component" value="Unassembled WGS sequence"/>
</dbReference>
<comment type="caution">
    <text evidence="5">The sequence shown here is derived from an EMBL/GenBank/DDBJ whole genome shotgun (WGS) entry which is preliminary data.</text>
</comment>
<evidence type="ECO:0000256" key="3">
    <source>
        <dbReference type="ARBA" id="ARBA00022729"/>
    </source>
</evidence>
<evidence type="ECO:0000313" key="6">
    <source>
        <dbReference type="Proteomes" id="UP001595823"/>
    </source>
</evidence>
<keyword evidence="2" id="KW-0813">Transport</keyword>
<keyword evidence="6" id="KW-1185">Reference proteome</keyword>
<sequence>MTADPTGFRRRSVFQAAGLAALGATLAACDDERQGPKSDTFIYAYPYSYEDASYNTFLGKDAFLDQAAVTELLRPSLAMLNWETYQWTGLVIEDHAWDGDTLHLALRSGVNWSSGDRLSAKDVLGTFQVERINADANTPGWSDVKKVEALSETEVAVTFHQTYYGVETEILRSRVSPYAVYHEWMDRAAALLEDGVEHGDDEQVAFDEELTALAPPQEDFLAYGPYKLDAASEEDVDLVLNDGGLFSDRVGFARCRAVNADNSEATRLLLQQEIDYMTQVLDSAKRDILYEVEGITETNTPGNDGVGLMFNYGDDPAFDDVRLRKALLHVLDREYIGEDALGGGGFSLPHYDCGLPDRHAEEIYSTEELAEMPRYDTDQGKARELLEEIGWSLSPDGWKDDSGEPVSYTVVAPAGWSDFEAVGKQVADQLSTFGIRCEYEAIDGGNPWGVWNAGDFQIAVRHWGNPTVPYHYGSWAMTWFTDNERTDASPGMDYDTTEVETDTMGTVEIDGLYEKARKGSEEERVEANKELGRIFHETLPRLPLVLMNRVTYGIEDLRANTLDTGEYAANDIYTDNPVMLRMLQGDIGPA</sequence>
<dbReference type="RefSeq" id="WP_380619957.1">
    <property type="nucleotide sequence ID" value="NZ_JBHSDK010000013.1"/>
</dbReference>
<comment type="similarity">
    <text evidence="1">Belongs to the bacterial solute-binding protein 5 family.</text>
</comment>
<gene>
    <name evidence="5" type="ORF">ACFPET_08900</name>
</gene>
<dbReference type="PANTHER" id="PTHR30290">
    <property type="entry name" value="PERIPLASMIC BINDING COMPONENT OF ABC TRANSPORTER"/>
    <property type="match status" value="1"/>
</dbReference>